<dbReference type="InterPro" id="IPR049083">
    <property type="entry name" value="TACO1_YebC_N"/>
</dbReference>
<evidence type="ECO:0000259" key="2">
    <source>
        <dbReference type="Pfam" id="PF01709"/>
    </source>
</evidence>
<dbReference type="Pfam" id="PF01709">
    <property type="entry name" value="Transcrip_reg"/>
    <property type="match status" value="1"/>
</dbReference>
<dbReference type="AlphaFoldDB" id="A0AAV7QEH8"/>
<protein>
    <recommendedName>
        <fullName evidence="6">Translational activator of cytochrome c oxidase 1</fullName>
    </recommendedName>
</protein>
<evidence type="ECO:0000313" key="5">
    <source>
        <dbReference type="Proteomes" id="UP001066276"/>
    </source>
</evidence>
<dbReference type="FunFam" id="3.30.70.980:FF:000008">
    <property type="entry name" value="Translational activator of cytochrome c oxidase 1"/>
    <property type="match status" value="1"/>
</dbReference>
<evidence type="ECO:0008006" key="6">
    <source>
        <dbReference type="Google" id="ProtNLM"/>
    </source>
</evidence>
<gene>
    <name evidence="4" type="ORF">NDU88_003093</name>
</gene>
<dbReference type="InterPro" id="IPR002876">
    <property type="entry name" value="Transcrip_reg_TACO1-like"/>
</dbReference>
<evidence type="ECO:0000259" key="3">
    <source>
        <dbReference type="Pfam" id="PF20772"/>
    </source>
</evidence>
<comment type="caution">
    <text evidence="4">The sequence shown here is derived from an EMBL/GenBank/DDBJ whole genome shotgun (WGS) entry which is preliminary data.</text>
</comment>
<dbReference type="PANTHER" id="PTHR12532">
    <property type="entry name" value="TRANSLATIONAL ACTIVATOR OF CYTOCHROME C OXIDASE 1"/>
    <property type="match status" value="1"/>
</dbReference>
<accession>A0AAV7QEH8</accession>
<dbReference type="InterPro" id="IPR029072">
    <property type="entry name" value="YebC-like"/>
</dbReference>
<keyword evidence="5" id="KW-1185">Reference proteome</keyword>
<comment type="similarity">
    <text evidence="1">Belongs to the TACO1 family.</text>
</comment>
<proteinExistence type="inferred from homology"/>
<feature type="domain" description="TACO1/YebC-like second and third" evidence="2">
    <location>
        <begin position="53"/>
        <end position="213"/>
    </location>
</feature>
<dbReference type="InterPro" id="IPR048300">
    <property type="entry name" value="TACO1_YebC-like_2nd/3rd_dom"/>
</dbReference>
<organism evidence="4 5">
    <name type="scientific">Pleurodeles waltl</name>
    <name type="common">Iberian ribbed newt</name>
    <dbReference type="NCBI Taxonomy" id="8319"/>
    <lineage>
        <taxon>Eukaryota</taxon>
        <taxon>Metazoa</taxon>
        <taxon>Chordata</taxon>
        <taxon>Craniata</taxon>
        <taxon>Vertebrata</taxon>
        <taxon>Euteleostomi</taxon>
        <taxon>Amphibia</taxon>
        <taxon>Batrachia</taxon>
        <taxon>Caudata</taxon>
        <taxon>Salamandroidea</taxon>
        <taxon>Salamandridae</taxon>
        <taxon>Pleurodelinae</taxon>
        <taxon>Pleurodeles</taxon>
    </lineage>
</organism>
<evidence type="ECO:0000313" key="4">
    <source>
        <dbReference type="EMBL" id="KAJ1136678.1"/>
    </source>
</evidence>
<dbReference type="InterPro" id="IPR026564">
    <property type="entry name" value="Transcrip_reg_TACO1-like_dom3"/>
</dbReference>
<evidence type="ECO:0000256" key="1">
    <source>
        <dbReference type="ARBA" id="ARBA00008724"/>
    </source>
</evidence>
<dbReference type="Proteomes" id="UP001066276">
    <property type="component" value="Chromosome 6"/>
</dbReference>
<reference evidence="4" key="1">
    <citation type="journal article" date="2022" name="bioRxiv">
        <title>Sequencing and chromosome-scale assembly of the giantPleurodeles waltlgenome.</title>
        <authorList>
            <person name="Brown T."/>
            <person name="Elewa A."/>
            <person name="Iarovenko S."/>
            <person name="Subramanian E."/>
            <person name="Araus A.J."/>
            <person name="Petzold A."/>
            <person name="Susuki M."/>
            <person name="Suzuki K.-i.T."/>
            <person name="Hayashi T."/>
            <person name="Toyoda A."/>
            <person name="Oliveira C."/>
            <person name="Osipova E."/>
            <person name="Leigh N.D."/>
            <person name="Simon A."/>
            <person name="Yun M.H."/>
        </authorList>
    </citation>
    <scope>NUCLEOTIDE SEQUENCE</scope>
    <source>
        <strain evidence="4">20211129_DDA</strain>
        <tissue evidence="4">Liver</tissue>
    </source>
</reference>
<dbReference type="Gene3D" id="3.30.70.980">
    <property type="match status" value="2"/>
</dbReference>
<dbReference type="InterPro" id="IPR017856">
    <property type="entry name" value="Integrase-like_N"/>
</dbReference>
<sequence length="214" mass="23382">MKIKFAVKEGGSNPEFNASLSQILEQCRAKNMPKSSVDAAIKGAEKGKSSSYVLYEGRGPGGSVLLIEAITDNSKRVHQEIKYIMNRNGGMLCDGARHCFSKKGVIVARGENSKNQAIELDQALELAIEAGAEDVTEVEDEDESTVLKFICDVPLLREVREKLDLLGVVSVSTELEFIPNTKVSLSDTEMENASNLLGLLNAHQDVIHVYDNIE</sequence>
<dbReference type="SUPFAM" id="SSF75625">
    <property type="entry name" value="YebC-like"/>
    <property type="match status" value="1"/>
</dbReference>
<dbReference type="GO" id="GO:0005739">
    <property type="term" value="C:mitochondrion"/>
    <property type="evidence" value="ECO:0007669"/>
    <property type="project" value="TreeGrafter"/>
</dbReference>
<feature type="domain" description="TACO1/YebC-like N-terminal" evidence="3">
    <location>
        <begin position="2"/>
        <end position="46"/>
    </location>
</feature>
<dbReference type="Gene3D" id="1.10.10.200">
    <property type="match status" value="1"/>
</dbReference>
<dbReference type="PANTHER" id="PTHR12532:SF0">
    <property type="entry name" value="TRANSLATIONAL ACTIVATOR OF CYTOCHROME C OXIDASE 1"/>
    <property type="match status" value="1"/>
</dbReference>
<dbReference type="Pfam" id="PF20772">
    <property type="entry name" value="TACO1_YebC_N"/>
    <property type="match status" value="1"/>
</dbReference>
<dbReference type="EMBL" id="JANPWB010000010">
    <property type="protein sequence ID" value="KAJ1136678.1"/>
    <property type="molecule type" value="Genomic_DNA"/>
</dbReference>
<name>A0AAV7QEH8_PLEWA</name>